<dbReference type="STRING" id="296587.C1FJ12"/>
<dbReference type="InterPro" id="IPR036322">
    <property type="entry name" value="WD40_repeat_dom_sf"/>
</dbReference>
<gene>
    <name evidence="7" type="ORF">MICPUN_68188</name>
</gene>
<name>C1FJ12_MICCC</name>
<dbReference type="Proteomes" id="UP000002009">
    <property type="component" value="Chromosome 12"/>
</dbReference>
<keyword evidence="8" id="KW-1185">Reference proteome</keyword>
<feature type="repeat" description="WD" evidence="5">
    <location>
        <begin position="319"/>
        <end position="360"/>
    </location>
</feature>
<dbReference type="EMBL" id="CP001577">
    <property type="protein sequence ID" value="ACO70274.1"/>
    <property type="molecule type" value="Genomic_DNA"/>
</dbReference>
<dbReference type="InterPro" id="IPR001680">
    <property type="entry name" value="WD40_rpt"/>
</dbReference>
<dbReference type="GeneID" id="8248138"/>
<dbReference type="AlphaFoldDB" id="C1FJ12"/>
<feature type="repeat" description="WD" evidence="5">
    <location>
        <begin position="406"/>
        <end position="439"/>
    </location>
</feature>
<keyword evidence="2" id="KW-0677">Repeat</keyword>
<sequence>LRARESGTRRPLSFRASVSRRQCDAAALSGDKTIAHRWSGGVNCLELDETERRYLLAGTVDAVVAVYDTEQPTKTDRTTGHATHEPLIRVAKGSAEGAEGGATNGGARGTGGHLFSVSCAAWYPIDTGMFFTGSFDQTVAAWDTNTASRVLTFHFDAKVYHISMAPNANSHCLVAVGTGHPQVRLCDPNSGNVTHTLTGHREAVWATRWMRGSEWILATGGGDGDVRLWDIRRAGSFMRLDASNVRVGEVDALEEALEAPDRGFIPAGPAPLTRRNVDSVPAHLFSDDAVRCGGSGWGGTSGGTLSRRRYRGGAYGDAAGAHDGRVTALQITPDGLYLASAGTDGRVRVWDLSDGRNMEMDFGYVPNDARKATQLGVSPDGSRLYCPSSDGDEGKKRLTPRPFRTLKGHITAACAVAVNGHTSEVYTGGADRHVLVWRP</sequence>
<dbReference type="PROSITE" id="PS50082">
    <property type="entry name" value="WD_REPEATS_2"/>
    <property type="match status" value="4"/>
</dbReference>
<feature type="non-terminal residue" evidence="7">
    <location>
        <position position="439"/>
    </location>
</feature>
<dbReference type="InterPro" id="IPR015943">
    <property type="entry name" value="WD40/YVTN_repeat-like_dom_sf"/>
</dbReference>
<feature type="repeat" description="WD" evidence="5">
    <location>
        <begin position="110"/>
        <end position="152"/>
    </location>
</feature>
<dbReference type="InParanoid" id="C1FJ12"/>
<evidence type="ECO:0000313" key="8">
    <source>
        <dbReference type="Proteomes" id="UP000002009"/>
    </source>
</evidence>
<dbReference type="RefSeq" id="XP_002509016.1">
    <property type="nucleotide sequence ID" value="XM_002508970.1"/>
</dbReference>
<protein>
    <recommendedName>
        <fullName evidence="9">Anaphase-promoting complex subunit 4 WD40 domain-containing protein</fullName>
    </recommendedName>
</protein>
<dbReference type="PROSITE" id="PS00678">
    <property type="entry name" value="WD_REPEATS_1"/>
    <property type="match status" value="2"/>
</dbReference>
<dbReference type="GO" id="GO:0031464">
    <property type="term" value="C:Cul4A-RING E3 ubiquitin ligase complex"/>
    <property type="evidence" value="ECO:0007669"/>
    <property type="project" value="TreeGrafter"/>
</dbReference>
<dbReference type="GO" id="GO:0006283">
    <property type="term" value="P:transcription-coupled nucleotide-excision repair"/>
    <property type="evidence" value="ECO:0007669"/>
    <property type="project" value="InterPro"/>
</dbReference>
<dbReference type="GO" id="GO:0000209">
    <property type="term" value="P:protein polyubiquitination"/>
    <property type="evidence" value="ECO:0007669"/>
    <property type="project" value="TreeGrafter"/>
</dbReference>
<dbReference type="GO" id="GO:0043161">
    <property type="term" value="P:proteasome-mediated ubiquitin-dependent protein catabolic process"/>
    <property type="evidence" value="ECO:0007669"/>
    <property type="project" value="TreeGrafter"/>
</dbReference>
<dbReference type="InterPro" id="IPR042238">
    <property type="entry name" value="Rad28/ERCC8/Ckn1/ATCSA-1"/>
</dbReference>
<evidence type="ECO:0000256" key="5">
    <source>
        <dbReference type="PROSITE-ProRule" id="PRU00221"/>
    </source>
</evidence>
<keyword evidence="3" id="KW-0227">DNA damage</keyword>
<dbReference type="SUPFAM" id="SSF50978">
    <property type="entry name" value="WD40 repeat-like"/>
    <property type="match status" value="1"/>
</dbReference>
<dbReference type="eggNOG" id="KOG4283">
    <property type="taxonomic scope" value="Eukaryota"/>
</dbReference>
<reference evidence="7 8" key="1">
    <citation type="journal article" date="2009" name="Science">
        <title>Green evolution and dynamic adaptations revealed by genomes of the marine picoeukaryotes Micromonas.</title>
        <authorList>
            <person name="Worden A.Z."/>
            <person name="Lee J.H."/>
            <person name="Mock T."/>
            <person name="Rouze P."/>
            <person name="Simmons M.P."/>
            <person name="Aerts A.L."/>
            <person name="Allen A.E."/>
            <person name="Cuvelier M.L."/>
            <person name="Derelle E."/>
            <person name="Everett M.V."/>
            <person name="Foulon E."/>
            <person name="Grimwood J."/>
            <person name="Gundlach H."/>
            <person name="Henrissat B."/>
            <person name="Napoli C."/>
            <person name="McDonald S.M."/>
            <person name="Parker M.S."/>
            <person name="Rombauts S."/>
            <person name="Salamov A."/>
            <person name="Von Dassow P."/>
            <person name="Badger J.H."/>
            <person name="Coutinho P.M."/>
            <person name="Demir E."/>
            <person name="Dubchak I."/>
            <person name="Gentemann C."/>
            <person name="Eikrem W."/>
            <person name="Gready J.E."/>
            <person name="John U."/>
            <person name="Lanier W."/>
            <person name="Lindquist E.A."/>
            <person name="Lucas S."/>
            <person name="Mayer K.F."/>
            <person name="Moreau H."/>
            <person name="Not F."/>
            <person name="Otillar R."/>
            <person name="Panaud O."/>
            <person name="Pangilinan J."/>
            <person name="Paulsen I."/>
            <person name="Piegu B."/>
            <person name="Poliakov A."/>
            <person name="Robbens S."/>
            <person name="Schmutz J."/>
            <person name="Toulza E."/>
            <person name="Wyss T."/>
            <person name="Zelensky A."/>
            <person name="Zhou K."/>
            <person name="Armbrust E.V."/>
            <person name="Bhattacharya D."/>
            <person name="Goodenough U.W."/>
            <person name="Van de Peer Y."/>
            <person name="Grigoriev I.V."/>
        </authorList>
    </citation>
    <scope>NUCLEOTIDE SEQUENCE [LARGE SCALE GENOMIC DNA]</scope>
    <source>
        <strain evidence="8">RCC299 / NOUM17</strain>
    </source>
</reference>
<dbReference type="OrthoDB" id="497510at2759"/>
<dbReference type="KEGG" id="mis:MICPUN_68188"/>
<keyword evidence="1 5" id="KW-0853">WD repeat</keyword>
<dbReference type="PROSITE" id="PS50294">
    <property type="entry name" value="WD_REPEATS_REGION"/>
    <property type="match status" value="3"/>
</dbReference>
<feature type="region of interest" description="Disordered" evidence="6">
    <location>
        <begin position="380"/>
        <end position="400"/>
    </location>
</feature>
<accession>C1FJ12</accession>
<dbReference type="FunCoup" id="C1FJ12">
    <property type="interactions" value="1657"/>
</dbReference>
<dbReference type="InterPro" id="IPR020472">
    <property type="entry name" value="WD40_PAC1"/>
</dbReference>
<dbReference type="InterPro" id="IPR019775">
    <property type="entry name" value="WD40_repeat_CS"/>
</dbReference>
<evidence type="ECO:0000256" key="2">
    <source>
        <dbReference type="ARBA" id="ARBA00022737"/>
    </source>
</evidence>
<dbReference type="Pfam" id="PF00400">
    <property type="entry name" value="WD40"/>
    <property type="match status" value="4"/>
</dbReference>
<dbReference type="PANTHER" id="PTHR46202:SF1">
    <property type="entry name" value="DNA EXCISION REPAIR PROTEIN ERCC-8"/>
    <property type="match status" value="1"/>
</dbReference>
<dbReference type="GO" id="GO:0000109">
    <property type="term" value="C:nucleotide-excision repair complex"/>
    <property type="evidence" value="ECO:0007669"/>
    <property type="project" value="TreeGrafter"/>
</dbReference>
<dbReference type="SMART" id="SM00320">
    <property type="entry name" value="WD40"/>
    <property type="match status" value="6"/>
</dbReference>
<keyword evidence="4" id="KW-0234">DNA repair</keyword>
<dbReference type="Gene3D" id="2.130.10.10">
    <property type="entry name" value="YVTN repeat-like/Quinoprotein amine dehydrogenase"/>
    <property type="match status" value="2"/>
</dbReference>
<organism evidence="7 8">
    <name type="scientific">Micromonas commoda (strain RCC299 / NOUM17 / CCMP2709)</name>
    <name type="common">Picoplanktonic green alga</name>
    <dbReference type="NCBI Taxonomy" id="296587"/>
    <lineage>
        <taxon>Eukaryota</taxon>
        <taxon>Viridiplantae</taxon>
        <taxon>Chlorophyta</taxon>
        <taxon>Mamiellophyceae</taxon>
        <taxon>Mamiellales</taxon>
        <taxon>Mamiellaceae</taxon>
        <taxon>Micromonas</taxon>
    </lineage>
</organism>
<dbReference type="PANTHER" id="PTHR46202">
    <property type="entry name" value="DNA EXCISION REPAIR PROTEIN ERCC-8"/>
    <property type="match status" value="1"/>
</dbReference>
<evidence type="ECO:0000256" key="6">
    <source>
        <dbReference type="SAM" id="MobiDB-lite"/>
    </source>
</evidence>
<evidence type="ECO:0000313" key="7">
    <source>
        <dbReference type="EMBL" id="ACO70274.1"/>
    </source>
</evidence>
<evidence type="ECO:0000256" key="1">
    <source>
        <dbReference type="ARBA" id="ARBA00022574"/>
    </source>
</evidence>
<evidence type="ECO:0000256" key="4">
    <source>
        <dbReference type="ARBA" id="ARBA00023204"/>
    </source>
</evidence>
<dbReference type="PRINTS" id="PR00320">
    <property type="entry name" value="GPROTEINBRPT"/>
</dbReference>
<evidence type="ECO:0008006" key="9">
    <source>
        <dbReference type="Google" id="ProtNLM"/>
    </source>
</evidence>
<feature type="non-terminal residue" evidence="7">
    <location>
        <position position="1"/>
    </location>
</feature>
<proteinExistence type="predicted"/>
<feature type="repeat" description="WD" evidence="5">
    <location>
        <begin position="197"/>
        <end position="239"/>
    </location>
</feature>
<dbReference type="OMA" id="LRISWRH"/>
<evidence type="ECO:0000256" key="3">
    <source>
        <dbReference type="ARBA" id="ARBA00022763"/>
    </source>
</evidence>